<sequence length="186" mass="20843">MPRPGFESEDYSTKGLSARQLAIRRPEEEDNLGCGYLKKKKRSRKQNIEEKEKKEKKSKQEKRTPRGWAARKTDRPDWPAAVKAFGNQLCSLSPNQFYSGGSIPTTPKKAPKGIPSPEGRPPPYTLHHDFNTEILSGHPFDDLCTSSIPPSAQWEGILSYSFKVAIPDLAKDLKVIKGIRGKSLSH</sequence>
<dbReference type="AlphaFoldDB" id="A0AAV4RPX0"/>
<feature type="compositionally biased region" description="Basic and acidic residues" evidence="1">
    <location>
        <begin position="46"/>
        <end position="55"/>
    </location>
</feature>
<organism evidence="2 3">
    <name type="scientific">Caerostris extrusa</name>
    <name type="common">Bark spider</name>
    <name type="synonym">Caerostris bankana</name>
    <dbReference type="NCBI Taxonomy" id="172846"/>
    <lineage>
        <taxon>Eukaryota</taxon>
        <taxon>Metazoa</taxon>
        <taxon>Ecdysozoa</taxon>
        <taxon>Arthropoda</taxon>
        <taxon>Chelicerata</taxon>
        <taxon>Arachnida</taxon>
        <taxon>Araneae</taxon>
        <taxon>Araneomorphae</taxon>
        <taxon>Entelegynae</taxon>
        <taxon>Araneoidea</taxon>
        <taxon>Araneidae</taxon>
        <taxon>Caerostris</taxon>
    </lineage>
</organism>
<proteinExistence type="predicted"/>
<feature type="region of interest" description="Disordered" evidence="1">
    <location>
        <begin position="96"/>
        <end position="120"/>
    </location>
</feature>
<name>A0AAV4RPX0_CAEEX</name>
<gene>
    <name evidence="2" type="ORF">CEXT_473631</name>
</gene>
<feature type="region of interest" description="Disordered" evidence="1">
    <location>
        <begin position="1"/>
        <end position="77"/>
    </location>
</feature>
<reference evidence="2 3" key="1">
    <citation type="submission" date="2021-06" db="EMBL/GenBank/DDBJ databases">
        <title>Caerostris extrusa draft genome.</title>
        <authorList>
            <person name="Kono N."/>
            <person name="Arakawa K."/>
        </authorList>
    </citation>
    <scope>NUCLEOTIDE SEQUENCE [LARGE SCALE GENOMIC DNA]</scope>
</reference>
<comment type="caution">
    <text evidence="2">The sequence shown here is derived from an EMBL/GenBank/DDBJ whole genome shotgun (WGS) entry which is preliminary data.</text>
</comment>
<evidence type="ECO:0000256" key="1">
    <source>
        <dbReference type="SAM" id="MobiDB-lite"/>
    </source>
</evidence>
<evidence type="ECO:0000313" key="2">
    <source>
        <dbReference type="EMBL" id="GIY22734.1"/>
    </source>
</evidence>
<dbReference type="Proteomes" id="UP001054945">
    <property type="component" value="Unassembled WGS sequence"/>
</dbReference>
<evidence type="ECO:0000313" key="3">
    <source>
        <dbReference type="Proteomes" id="UP001054945"/>
    </source>
</evidence>
<accession>A0AAV4RPX0</accession>
<dbReference type="EMBL" id="BPLR01008188">
    <property type="protein sequence ID" value="GIY22734.1"/>
    <property type="molecule type" value="Genomic_DNA"/>
</dbReference>
<keyword evidence="3" id="KW-1185">Reference proteome</keyword>
<feature type="compositionally biased region" description="Polar residues" evidence="1">
    <location>
        <begin position="96"/>
        <end position="105"/>
    </location>
</feature>
<protein>
    <submittedName>
        <fullName evidence="2">Uncharacterized protein</fullName>
    </submittedName>
</protein>